<keyword evidence="2" id="KW-1185">Reference proteome</keyword>
<evidence type="ECO:0000313" key="1">
    <source>
        <dbReference type="EMBL" id="MFM0522266.1"/>
    </source>
</evidence>
<reference evidence="1 2" key="1">
    <citation type="journal article" date="2024" name="Chem. Sci.">
        <title>Discovery of megapolipeptins by genome mining of a Burkholderiales bacteria collection.</title>
        <authorList>
            <person name="Paulo B.S."/>
            <person name="Recchia M.J.J."/>
            <person name="Lee S."/>
            <person name="Fergusson C.H."/>
            <person name="Romanowski S.B."/>
            <person name="Hernandez A."/>
            <person name="Krull N."/>
            <person name="Liu D.Y."/>
            <person name="Cavanagh H."/>
            <person name="Bos A."/>
            <person name="Gray C.A."/>
            <person name="Murphy B.T."/>
            <person name="Linington R.G."/>
            <person name="Eustaquio A.S."/>
        </authorList>
    </citation>
    <scope>NUCLEOTIDE SEQUENCE [LARGE SCALE GENOMIC DNA]</scope>
    <source>
        <strain evidence="1 2">RL17-374-BIF-D</strain>
    </source>
</reference>
<dbReference type="RefSeq" id="WP_238287819.1">
    <property type="nucleotide sequence ID" value="NZ_JAQQDB010000048.1"/>
</dbReference>
<gene>
    <name evidence="1" type="ORF">PQR08_33125</name>
</gene>
<dbReference type="EMBL" id="JAQQDB010000048">
    <property type="protein sequence ID" value="MFM0522266.1"/>
    <property type="molecule type" value="Genomic_DNA"/>
</dbReference>
<accession>A0ABW9CW38</accession>
<sequence length="236" mass="26839">MDAPLTLFVDEMLSDTLETRLREQDFDPAREINECGQAWIDRSQIKACRAYDQARKDRAPGKTLGRLRGRCWERKFVRDLCVGRYVADASGQLVRRQVPAGTRALPGIDVRNQVRVQRYDRRSSVADVILNPHGRAIAYEYKSVYAPHYVNGGQLNRDLLRELIAGHVRQVRRQIRLTRARGAVNYLPRSVRLVYRLDGLGRVPPAVRAQMRAFIIRTAEAANIPAQMLSFSGDGP</sequence>
<comment type="caution">
    <text evidence="1">The sequence shown here is derived from an EMBL/GenBank/DDBJ whole genome shotgun (WGS) entry which is preliminary data.</text>
</comment>
<protein>
    <submittedName>
        <fullName evidence="1">Uncharacterized protein</fullName>
    </submittedName>
</protein>
<proteinExistence type="predicted"/>
<organism evidence="1 2">
    <name type="scientific">Caballeronia jiangsuensis</name>
    <dbReference type="NCBI Taxonomy" id="1458357"/>
    <lineage>
        <taxon>Bacteria</taxon>
        <taxon>Pseudomonadati</taxon>
        <taxon>Pseudomonadota</taxon>
        <taxon>Betaproteobacteria</taxon>
        <taxon>Burkholderiales</taxon>
        <taxon>Burkholderiaceae</taxon>
        <taxon>Caballeronia</taxon>
    </lineage>
</organism>
<evidence type="ECO:0000313" key="2">
    <source>
        <dbReference type="Proteomes" id="UP001629462"/>
    </source>
</evidence>
<dbReference type="Proteomes" id="UP001629462">
    <property type="component" value="Unassembled WGS sequence"/>
</dbReference>
<name>A0ABW9CW38_9BURK</name>